<evidence type="ECO:0000256" key="1">
    <source>
        <dbReference type="ARBA" id="ARBA00022603"/>
    </source>
</evidence>
<keyword evidence="1 4" id="KW-0489">Methyltransferase</keyword>
<dbReference type="SUPFAM" id="SSF53335">
    <property type="entry name" value="S-adenosyl-L-methionine-dependent methyltransferases"/>
    <property type="match status" value="3"/>
</dbReference>
<dbReference type="Pfam" id="PF01555">
    <property type="entry name" value="N6_N4_Mtase"/>
    <property type="match status" value="1"/>
</dbReference>
<dbReference type="GO" id="GO:0008170">
    <property type="term" value="F:N-methyltransferase activity"/>
    <property type="evidence" value="ECO:0007669"/>
    <property type="project" value="InterPro"/>
</dbReference>
<organism evidence="4">
    <name type="scientific">Ignavibacterium album</name>
    <dbReference type="NCBI Taxonomy" id="591197"/>
    <lineage>
        <taxon>Bacteria</taxon>
        <taxon>Pseudomonadati</taxon>
        <taxon>Ignavibacteriota</taxon>
        <taxon>Ignavibacteria</taxon>
        <taxon>Ignavibacteriales</taxon>
        <taxon>Ignavibacteriaceae</taxon>
        <taxon>Ignavibacterium</taxon>
    </lineage>
</organism>
<feature type="domain" description="DNA methylase N-4/N-6" evidence="3">
    <location>
        <begin position="59"/>
        <end position="172"/>
    </location>
</feature>
<evidence type="ECO:0000313" key="4">
    <source>
        <dbReference type="EMBL" id="HFI92769.1"/>
    </source>
</evidence>
<reference evidence="4" key="1">
    <citation type="journal article" date="2020" name="mSystems">
        <title>Genome- and Community-Level Interaction Insights into Carbon Utilization and Element Cycling Functions of Hydrothermarchaeota in Hydrothermal Sediment.</title>
        <authorList>
            <person name="Zhou Z."/>
            <person name="Liu Y."/>
            <person name="Xu W."/>
            <person name="Pan J."/>
            <person name="Luo Z.H."/>
            <person name="Li M."/>
        </authorList>
    </citation>
    <scope>NUCLEOTIDE SEQUENCE [LARGE SCALE GENOMIC DNA]</scope>
    <source>
        <strain evidence="4">SpSt-479</strain>
    </source>
</reference>
<dbReference type="GO" id="GO:0003677">
    <property type="term" value="F:DNA binding"/>
    <property type="evidence" value="ECO:0007669"/>
    <property type="project" value="InterPro"/>
</dbReference>
<evidence type="ECO:0000259" key="3">
    <source>
        <dbReference type="Pfam" id="PF01555"/>
    </source>
</evidence>
<dbReference type="Gene3D" id="3.40.50.150">
    <property type="entry name" value="Vaccinia Virus protein VP39"/>
    <property type="match status" value="2"/>
</dbReference>
<dbReference type="InterPro" id="IPR002941">
    <property type="entry name" value="DNA_methylase_N4/N6"/>
</dbReference>
<accession>A0A7V2ZML4</accession>
<dbReference type="GO" id="GO:0032259">
    <property type="term" value="P:methylation"/>
    <property type="evidence" value="ECO:0007669"/>
    <property type="project" value="UniProtKB-KW"/>
</dbReference>
<comment type="caution">
    <text evidence="4">The sequence shown here is derived from an EMBL/GenBank/DDBJ whole genome shotgun (WGS) entry which is preliminary data.</text>
</comment>
<evidence type="ECO:0000256" key="2">
    <source>
        <dbReference type="ARBA" id="ARBA00022679"/>
    </source>
</evidence>
<sequence length="538" mass="63119">MSENKLSLFDTENKEELLTIKKASEWASNYLGKKVTSSNITYLIQYGRIKKVGENGNTYVVKKDLIDYYKSFNGKREISWKEKLGDDLNWALSFDQFKESETTKHVHRLHPYKGKFIPQLVEYFLDTHTDNFKKEVFFKEGDIILDPFCGSGTTLVQANELGMHAVGIDISAFNAMISNCKVLKYDLIDVKKEIDYITFELKKFLTKTHTIEFEEELIQKLYEFNNKFFPSPDYKHWLRKGQIDEDEYGAEKEKEFLPIYSSLIDKYKVKLNQDYTNNFLYKWYLYPVRKEIEFVFELVKKIKNKNTKKIISLILSRTIRSCRATTHSDLATLKEPITTTYYCSKHGKVCKPLFSILKWWVTYSKDTIKRLSEFDKLRTKTYQICLTGDSRTIDLTAELDKEHPALAELIRAKRIKGIFSSPPYVGLIDYHEQHAYAYDLFGFERKDELEIGPLFKGQGKEARDSYVEGISQVLLNCKKYLDEDYNVFLVANDKYNLYPTIAEKAGMKIVNQYKRPVLNRTEKDKGAYSEIIFHLKEI</sequence>
<proteinExistence type="predicted"/>
<protein>
    <submittedName>
        <fullName evidence="4">Site-specific DNA-methyltransferase</fullName>
    </submittedName>
</protein>
<dbReference type="EMBL" id="DSUJ01000011">
    <property type="protein sequence ID" value="HFI92769.1"/>
    <property type="molecule type" value="Genomic_DNA"/>
</dbReference>
<dbReference type="InterPro" id="IPR029063">
    <property type="entry name" value="SAM-dependent_MTases_sf"/>
</dbReference>
<name>A0A7V2ZML4_9BACT</name>
<gene>
    <name evidence="4" type="ORF">ENS31_14715</name>
</gene>
<keyword evidence="2 4" id="KW-0808">Transferase</keyword>
<dbReference type="AlphaFoldDB" id="A0A7V2ZML4"/>